<dbReference type="Proteomes" id="UP000760494">
    <property type="component" value="Unassembled WGS sequence"/>
</dbReference>
<dbReference type="EMBL" id="CABFJX010000042">
    <property type="protein sequence ID" value="VTT60198.1"/>
    <property type="molecule type" value="Genomic_DNA"/>
</dbReference>
<dbReference type="Gene3D" id="2.60.120.260">
    <property type="entry name" value="Galactose-binding domain-like"/>
    <property type="match status" value="3"/>
</dbReference>
<comment type="caution">
    <text evidence="2">The sequence shown here is derived from an EMBL/GenBank/DDBJ whole genome shotgun (WGS) entry which is preliminary data.</text>
</comment>
<feature type="compositionally biased region" description="Polar residues" evidence="1">
    <location>
        <begin position="155"/>
        <end position="175"/>
    </location>
</feature>
<dbReference type="AlphaFoldDB" id="A0A9Q9REM8"/>
<organism evidence="2 3">
    <name type="scientific">Fusarium fujikuroi</name>
    <name type="common">Bakanae and foot rot disease fungus</name>
    <name type="synonym">Gibberella fujikuroi</name>
    <dbReference type="NCBI Taxonomy" id="5127"/>
    <lineage>
        <taxon>Eukaryota</taxon>
        <taxon>Fungi</taxon>
        <taxon>Dikarya</taxon>
        <taxon>Ascomycota</taxon>
        <taxon>Pezizomycotina</taxon>
        <taxon>Sordariomycetes</taxon>
        <taxon>Hypocreomycetidae</taxon>
        <taxon>Hypocreales</taxon>
        <taxon>Nectriaceae</taxon>
        <taxon>Fusarium</taxon>
        <taxon>Fusarium fujikuroi species complex</taxon>
    </lineage>
</organism>
<protein>
    <submittedName>
        <fullName evidence="2">Uncharacterized protein</fullName>
    </submittedName>
</protein>
<gene>
    <name evidence="2" type="ORF">C2S_14377</name>
</gene>
<sequence length="724" mass="76009">MVSLKVIGVAYAAANLLGVNAGLCRPSSRTSLSQSGSGTPTSAPIVSTSTSGGGTIATTSTDQTSSSDETSSTNPTSSGPQSVSSSESIVSSSNPTSSDISTVETSSSHTISVDLTTSGSSTTSSDAVTSAQSTTSAEPTTSDASSTSTETSAPVDSTTSGIPTTTAETSASTDVTSTEATTSEGSTTSADTTTTANPTTTADATTTSSEPTTTTSACVEPTNLLRQPGFEASDDGTVWGFYWGGGDVEYDPDQARTGDYLGVLPVPDGQERRMEQRIHITPGTEYTISFWYAVVNPPSVNTQCSIFATFDYYTTLKQVSLPSDSEYHQYTSSFIAQDNLDPAIEIGVSCPGVGNGYTATINIDDTSVLDSTNACDATPVDPNAPPKSTLLVPAQPEAPHCPVNVVQVPGFEADDEDQAWAWYNRGEFVQDASNARTGEREALFPSGTSTDAVFLEQNIDSSDLVAGENYDFHFFWKPKTLPDNGQCWMYGGYNDQVGFPLANINFGATSSTGYTIYSARFQMPAGDLLLQMVFYCQYNDGNTVLGSVYVDDTALIRVGGCEAYPVTGALIENPSFEIQATEDSTYAWFGTNGMEIRAGSTADGPSPNSGDNFLYVQLGSSKKSATLTKPLASSLDAGITYGLQFNWSAGSAYVPGTCSFKIVFGSVSQTLDIDTQITAYQYQSFDYSFTAGDSAESMSITVECTDASGFPDFVFDDFSLQGSQ</sequence>
<feature type="region of interest" description="Disordered" evidence="1">
    <location>
        <begin position="26"/>
        <end position="230"/>
    </location>
</feature>
<reference evidence="2" key="1">
    <citation type="submission" date="2019-05" db="EMBL/GenBank/DDBJ databases">
        <authorList>
            <person name="Piombo E."/>
        </authorList>
    </citation>
    <scope>NUCLEOTIDE SEQUENCE</scope>
    <source>
        <strain evidence="2">C2S</strain>
    </source>
</reference>
<feature type="compositionally biased region" description="Low complexity" evidence="1">
    <location>
        <begin position="176"/>
        <end position="217"/>
    </location>
</feature>
<feature type="compositionally biased region" description="Low complexity" evidence="1">
    <location>
        <begin position="56"/>
        <end position="108"/>
    </location>
</feature>
<evidence type="ECO:0000256" key="1">
    <source>
        <dbReference type="SAM" id="MobiDB-lite"/>
    </source>
</evidence>
<evidence type="ECO:0000313" key="2">
    <source>
        <dbReference type="EMBL" id="VTT60198.1"/>
    </source>
</evidence>
<feature type="compositionally biased region" description="Low complexity" evidence="1">
    <location>
        <begin position="26"/>
        <end position="39"/>
    </location>
</feature>
<name>A0A9Q9REM8_FUSFU</name>
<feature type="compositionally biased region" description="Low complexity" evidence="1">
    <location>
        <begin position="116"/>
        <end position="154"/>
    </location>
</feature>
<evidence type="ECO:0000313" key="3">
    <source>
        <dbReference type="Proteomes" id="UP000760494"/>
    </source>
</evidence>
<accession>A0A9Q9REM8</accession>
<proteinExistence type="predicted"/>